<feature type="chain" id="PRO_5012825445" evidence="1">
    <location>
        <begin position="23"/>
        <end position="161"/>
    </location>
</feature>
<name>A0A1Y6BYK3_9BACT</name>
<evidence type="ECO:0000313" key="2">
    <source>
        <dbReference type="EMBL" id="SMF27519.1"/>
    </source>
</evidence>
<protein>
    <submittedName>
        <fullName evidence="2">Uncharacterized protein</fullName>
    </submittedName>
</protein>
<dbReference type="STRING" id="1513793.SAMN06296036_108237"/>
<dbReference type="AlphaFoldDB" id="A0A1Y6BYK3"/>
<reference evidence="3" key="1">
    <citation type="submission" date="2017-04" db="EMBL/GenBank/DDBJ databases">
        <authorList>
            <person name="Varghese N."/>
            <person name="Submissions S."/>
        </authorList>
    </citation>
    <scope>NUCLEOTIDE SEQUENCE [LARGE SCALE GENOMIC DNA]</scope>
    <source>
        <strain evidence="3">RKEM611</strain>
    </source>
</reference>
<organism evidence="2 3">
    <name type="scientific">Pseudobacteriovorax antillogorgiicola</name>
    <dbReference type="NCBI Taxonomy" id="1513793"/>
    <lineage>
        <taxon>Bacteria</taxon>
        <taxon>Pseudomonadati</taxon>
        <taxon>Bdellovibrionota</taxon>
        <taxon>Oligoflexia</taxon>
        <taxon>Oligoflexales</taxon>
        <taxon>Pseudobacteriovoracaceae</taxon>
        <taxon>Pseudobacteriovorax</taxon>
    </lineage>
</organism>
<dbReference type="Proteomes" id="UP000192907">
    <property type="component" value="Unassembled WGS sequence"/>
</dbReference>
<evidence type="ECO:0000256" key="1">
    <source>
        <dbReference type="SAM" id="SignalP"/>
    </source>
</evidence>
<dbReference type="RefSeq" id="WP_132318688.1">
    <property type="nucleotide sequence ID" value="NZ_FWZT01000008.1"/>
</dbReference>
<accession>A0A1Y6BYK3</accession>
<keyword evidence="3" id="KW-1185">Reference proteome</keyword>
<gene>
    <name evidence="2" type="ORF">SAMN06296036_108237</name>
</gene>
<feature type="signal peptide" evidence="1">
    <location>
        <begin position="1"/>
        <end position="22"/>
    </location>
</feature>
<evidence type="ECO:0000313" key="3">
    <source>
        <dbReference type="Proteomes" id="UP000192907"/>
    </source>
</evidence>
<proteinExistence type="predicted"/>
<sequence length="161" mass="18214">MRKSFAKALMFGLLLWEPMAWANCQQQVQGLRGWTDRYPTSFQLPFVVMIQQLNTKLGQDNQFSLSQFFKGTLNSHLQGSGLIYASDQEQDGEHFSGVPRNRGSLKLNENGARLWLPFPHGWHTLDQLHCFKTSHGFFFEGFISGTSPSTIVSISISQGRS</sequence>
<keyword evidence="1" id="KW-0732">Signal</keyword>
<dbReference type="EMBL" id="FWZT01000008">
    <property type="protein sequence ID" value="SMF27519.1"/>
    <property type="molecule type" value="Genomic_DNA"/>
</dbReference>